<dbReference type="AlphaFoldDB" id="A0A255GFM4"/>
<keyword evidence="3" id="KW-1185">Reference proteome</keyword>
<organism evidence="2 3">
    <name type="scientific">Enemella evansiae</name>
    <dbReference type="NCBI Taxonomy" id="2016499"/>
    <lineage>
        <taxon>Bacteria</taxon>
        <taxon>Bacillati</taxon>
        <taxon>Actinomycetota</taxon>
        <taxon>Actinomycetes</taxon>
        <taxon>Propionibacteriales</taxon>
        <taxon>Propionibacteriaceae</taxon>
        <taxon>Enemella</taxon>
    </lineage>
</organism>
<evidence type="ECO:0000259" key="1">
    <source>
        <dbReference type="Pfam" id="PF06283"/>
    </source>
</evidence>
<dbReference type="EMBL" id="NMVO01000012">
    <property type="protein sequence ID" value="OYO14635.1"/>
    <property type="molecule type" value="Genomic_DNA"/>
</dbReference>
<dbReference type="InterPro" id="IPR029010">
    <property type="entry name" value="ThuA-like"/>
</dbReference>
<sequence length="233" mass="25071">MNIVTPRVRVLTGDQRYADPWHPFAETGAALRDWLAEAYPVELRTDEPDALGELAGIDLLVVNCGVGADPANPPAANAEWDAAFAACERWLADGGRVLGVHTAANTFADWPAWRGILGGRWIRGTSMHPPRGPSRFRVLAPDHPTLAGLTEVEAEDERYSLLSRDSGTVPLLDHDLDGSAEVMAWASADGRAVYSGLGHDARAYDSPTAKRFVTNAARWLLGNREVSPPASPG</sequence>
<protein>
    <submittedName>
        <fullName evidence="2">Glycosyl hydrolase</fullName>
    </submittedName>
</protein>
<reference evidence="2 3" key="1">
    <citation type="submission" date="2017-07" db="EMBL/GenBank/DDBJ databases">
        <title>Draft whole genome sequences of clinical Proprionibacteriaceae strains.</title>
        <authorList>
            <person name="Bernier A.-M."/>
            <person name="Bernard K."/>
            <person name="Domingo M.-C."/>
        </authorList>
    </citation>
    <scope>NUCLEOTIDE SEQUENCE [LARGE SCALE GENOMIC DNA]</scope>
    <source>
        <strain evidence="2 3">NML 030167</strain>
    </source>
</reference>
<dbReference type="PANTHER" id="PTHR40469">
    <property type="entry name" value="SECRETED GLYCOSYL HYDROLASE"/>
    <property type="match status" value="1"/>
</dbReference>
<keyword evidence="2" id="KW-0378">Hydrolase</keyword>
<gene>
    <name evidence="2" type="ORF">CGZ94_08660</name>
</gene>
<dbReference type="Proteomes" id="UP000215896">
    <property type="component" value="Unassembled WGS sequence"/>
</dbReference>
<dbReference type="OrthoDB" id="3350268at2"/>
<dbReference type="GO" id="GO:0016787">
    <property type="term" value="F:hydrolase activity"/>
    <property type="evidence" value="ECO:0007669"/>
    <property type="project" value="UniProtKB-KW"/>
</dbReference>
<dbReference type="PANTHER" id="PTHR40469:SF2">
    <property type="entry name" value="GALACTOSE-BINDING DOMAIN-LIKE SUPERFAMILY PROTEIN"/>
    <property type="match status" value="1"/>
</dbReference>
<accession>A0A255GFM4</accession>
<evidence type="ECO:0000313" key="3">
    <source>
        <dbReference type="Proteomes" id="UP000215896"/>
    </source>
</evidence>
<dbReference type="InterPro" id="IPR029062">
    <property type="entry name" value="Class_I_gatase-like"/>
</dbReference>
<name>A0A255GFM4_9ACTN</name>
<comment type="caution">
    <text evidence="2">The sequence shown here is derived from an EMBL/GenBank/DDBJ whole genome shotgun (WGS) entry which is preliminary data.</text>
</comment>
<feature type="domain" description="ThuA-like" evidence="1">
    <location>
        <begin position="29"/>
        <end position="219"/>
    </location>
</feature>
<proteinExistence type="predicted"/>
<dbReference type="RefSeq" id="WP_094405351.1">
    <property type="nucleotide sequence ID" value="NZ_NMVO01000012.1"/>
</dbReference>
<evidence type="ECO:0000313" key="2">
    <source>
        <dbReference type="EMBL" id="OYO14635.1"/>
    </source>
</evidence>
<accession>A0A4R6LYM6</accession>
<dbReference type="SUPFAM" id="SSF52317">
    <property type="entry name" value="Class I glutamine amidotransferase-like"/>
    <property type="match status" value="1"/>
</dbReference>
<dbReference type="Pfam" id="PF06283">
    <property type="entry name" value="ThuA"/>
    <property type="match status" value="1"/>
</dbReference>
<dbReference type="Gene3D" id="3.40.50.880">
    <property type="match status" value="1"/>
</dbReference>